<name>A0A8S9KEA1_BRACR</name>
<feature type="region of interest" description="Disordered" evidence="1">
    <location>
        <begin position="55"/>
        <end position="74"/>
    </location>
</feature>
<proteinExistence type="predicted"/>
<accession>A0A8S9KEA1</accession>
<comment type="caution">
    <text evidence="2">The sequence shown here is derived from an EMBL/GenBank/DDBJ whole genome shotgun (WGS) entry which is preliminary data.</text>
</comment>
<gene>
    <name evidence="2" type="ORF">F2Q70_00042755</name>
</gene>
<evidence type="ECO:0000313" key="2">
    <source>
        <dbReference type="EMBL" id="KAF2592569.1"/>
    </source>
</evidence>
<reference evidence="2" key="1">
    <citation type="submission" date="2019-12" db="EMBL/GenBank/DDBJ databases">
        <title>Genome sequencing and annotation of Brassica cretica.</title>
        <authorList>
            <person name="Studholme D.J."/>
            <person name="Sarris P.F."/>
        </authorList>
    </citation>
    <scope>NUCLEOTIDE SEQUENCE</scope>
    <source>
        <strain evidence="2">PFS-102/07</strain>
        <tissue evidence="2">Leaf</tissue>
    </source>
</reference>
<organism evidence="2">
    <name type="scientific">Brassica cretica</name>
    <name type="common">Mustard</name>
    <dbReference type="NCBI Taxonomy" id="69181"/>
    <lineage>
        <taxon>Eukaryota</taxon>
        <taxon>Viridiplantae</taxon>
        <taxon>Streptophyta</taxon>
        <taxon>Embryophyta</taxon>
        <taxon>Tracheophyta</taxon>
        <taxon>Spermatophyta</taxon>
        <taxon>Magnoliopsida</taxon>
        <taxon>eudicotyledons</taxon>
        <taxon>Gunneridae</taxon>
        <taxon>Pentapetalae</taxon>
        <taxon>rosids</taxon>
        <taxon>malvids</taxon>
        <taxon>Brassicales</taxon>
        <taxon>Brassicaceae</taxon>
        <taxon>Brassiceae</taxon>
        <taxon>Brassica</taxon>
    </lineage>
</organism>
<sequence length="74" mass="8425">MEETTEGDSDRGESHLHLVPNNNKVCGYSNEFHKRQETSPENTLPDSLFGFPIKSEEALQTESDTKAEEWRGKD</sequence>
<feature type="compositionally biased region" description="Basic and acidic residues" evidence="1">
    <location>
        <begin position="63"/>
        <end position="74"/>
    </location>
</feature>
<evidence type="ECO:0000256" key="1">
    <source>
        <dbReference type="SAM" id="MobiDB-lite"/>
    </source>
</evidence>
<protein>
    <submittedName>
        <fullName evidence="2">Uncharacterized protein</fullName>
    </submittedName>
</protein>
<dbReference type="EMBL" id="QGKY02000164">
    <property type="protein sequence ID" value="KAF2592569.1"/>
    <property type="molecule type" value="Genomic_DNA"/>
</dbReference>
<dbReference type="AlphaFoldDB" id="A0A8S9KEA1"/>
<feature type="region of interest" description="Disordered" evidence="1">
    <location>
        <begin position="1"/>
        <end position="24"/>
    </location>
</feature>